<keyword evidence="4" id="KW-1185">Reference proteome</keyword>
<dbReference type="HOGENOM" id="CLU_1613675_0_0_1"/>
<proteinExistence type="predicted"/>
<accession>M1BX15</accession>
<dbReference type="InterPro" id="IPR002048">
    <property type="entry name" value="EF_hand_dom"/>
</dbReference>
<organism evidence="3 4">
    <name type="scientific">Solanum tuberosum</name>
    <name type="common">Potato</name>
    <dbReference type="NCBI Taxonomy" id="4113"/>
    <lineage>
        <taxon>Eukaryota</taxon>
        <taxon>Viridiplantae</taxon>
        <taxon>Streptophyta</taxon>
        <taxon>Embryophyta</taxon>
        <taxon>Tracheophyta</taxon>
        <taxon>Spermatophyta</taxon>
        <taxon>Magnoliopsida</taxon>
        <taxon>eudicotyledons</taxon>
        <taxon>Gunneridae</taxon>
        <taxon>Pentapetalae</taxon>
        <taxon>asterids</taxon>
        <taxon>lamiids</taxon>
        <taxon>Solanales</taxon>
        <taxon>Solanaceae</taxon>
        <taxon>Solanoideae</taxon>
        <taxon>Solaneae</taxon>
        <taxon>Solanum</taxon>
    </lineage>
</organism>
<evidence type="ECO:0000259" key="2">
    <source>
        <dbReference type="PROSITE" id="PS50222"/>
    </source>
</evidence>
<dbReference type="InterPro" id="IPR011992">
    <property type="entry name" value="EF-hand-dom_pair"/>
</dbReference>
<dbReference type="GO" id="GO:0005737">
    <property type="term" value="C:cytoplasm"/>
    <property type="evidence" value="ECO:0000318"/>
    <property type="project" value="GO_Central"/>
</dbReference>
<reference evidence="3" key="2">
    <citation type="submission" date="2015-06" db="UniProtKB">
        <authorList>
            <consortium name="EnsemblPlants"/>
        </authorList>
    </citation>
    <scope>IDENTIFICATION</scope>
    <source>
        <strain evidence="3">DM1-3 516 R44</strain>
    </source>
</reference>
<dbReference type="Proteomes" id="UP000011115">
    <property type="component" value="Unassembled WGS sequence"/>
</dbReference>
<dbReference type="GO" id="GO:0005509">
    <property type="term" value="F:calcium ion binding"/>
    <property type="evidence" value="ECO:0000318"/>
    <property type="project" value="GO_Central"/>
</dbReference>
<keyword evidence="1" id="KW-0106">Calcium</keyword>
<dbReference type="InterPro" id="IPR018247">
    <property type="entry name" value="EF_Hand_1_Ca_BS"/>
</dbReference>
<dbReference type="PaxDb" id="4113-PGSC0003DMT400054914"/>
<dbReference type="Gramene" id="PGSC0003DMT400054914">
    <property type="protein sequence ID" value="PGSC0003DMT400054914"/>
    <property type="gene ID" value="PGSC0003DMG400021308"/>
</dbReference>
<reference evidence="4" key="1">
    <citation type="journal article" date="2011" name="Nature">
        <title>Genome sequence and analysis of the tuber crop potato.</title>
        <authorList>
            <consortium name="The Potato Genome Sequencing Consortium"/>
        </authorList>
    </citation>
    <scope>NUCLEOTIDE SEQUENCE [LARGE SCALE GENOMIC DNA]</scope>
    <source>
        <strain evidence="4">cv. DM1-3 516 R44</strain>
    </source>
</reference>
<dbReference type="AlphaFoldDB" id="M1BX15"/>
<evidence type="ECO:0000313" key="4">
    <source>
        <dbReference type="Proteomes" id="UP000011115"/>
    </source>
</evidence>
<feature type="domain" description="EF-hand" evidence="2">
    <location>
        <begin position="47"/>
        <end position="76"/>
    </location>
</feature>
<dbReference type="InParanoid" id="M1BX15"/>
<protein>
    <recommendedName>
        <fullName evidence="2">EF-hand domain-containing protein</fullName>
    </recommendedName>
</protein>
<evidence type="ECO:0000313" key="3">
    <source>
        <dbReference type="EnsemblPlants" id="PGSC0003DMT400054914"/>
    </source>
</evidence>
<dbReference type="GO" id="GO:0030234">
    <property type="term" value="F:enzyme regulator activity"/>
    <property type="evidence" value="ECO:0000318"/>
    <property type="project" value="GO_Central"/>
</dbReference>
<dbReference type="PROSITE" id="PS00018">
    <property type="entry name" value="EF_HAND_1"/>
    <property type="match status" value="1"/>
</dbReference>
<dbReference type="EnsemblPlants" id="PGSC0003DMT400054914">
    <property type="protein sequence ID" value="PGSC0003DMT400054914"/>
    <property type="gene ID" value="PGSC0003DMG400021308"/>
</dbReference>
<dbReference type="SMART" id="SM00054">
    <property type="entry name" value="EFh"/>
    <property type="match status" value="2"/>
</dbReference>
<sequence>MFLSTRCRLIKEANQGRDRFVSVPELKQLFMKIRSRKLYRDKDYKTDEVIEEFDLDDDGMINMDEFVKGFTRWIDEIKDAMVGTLYTEDGKPNISAIKKCMVDPPKVVHFERSVTGATTFLDVDEKVDKIIKQFDVSGDEMIIVEEFVIGFSQCLHNVGHTGVQR</sequence>
<feature type="domain" description="EF-hand" evidence="2">
    <location>
        <begin position="122"/>
        <end position="157"/>
    </location>
</feature>
<dbReference type="PROSITE" id="PS50222">
    <property type="entry name" value="EF_HAND_2"/>
    <property type="match status" value="2"/>
</dbReference>
<dbReference type="SUPFAM" id="SSF47473">
    <property type="entry name" value="EF-hand"/>
    <property type="match status" value="1"/>
</dbReference>
<dbReference type="Gene3D" id="1.10.238.10">
    <property type="entry name" value="EF-hand"/>
    <property type="match status" value="1"/>
</dbReference>
<name>M1BX15_SOLTU</name>
<evidence type="ECO:0000256" key="1">
    <source>
        <dbReference type="ARBA" id="ARBA00022837"/>
    </source>
</evidence>